<dbReference type="RefSeq" id="WP_189427096.1">
    <property type="nucleotide sequence ID" value="NZ_BMZE01000004.1"/>
</dbReference>
<keyword evidence="3" id="KW-1185">Reference proteome</keyword>
<comment type="caution">
    <text evidence="2">The sequence shown here is derived from an EMBL/GenBank/DDBJ whole genome shotgun (WGS) entry which is preliminary data.</text>
</comment>
<keyword evidence="1" id="KW-0472">Membrane</keyword>
<dbReference type="EMBL" id="BMZE01000004">
    <property type="protein sequence ID" value="GHA36068.1"/>
    <property type="molecule type" value="Genomic_DNA"/>
</dbReference>
<proteinExistence type="predicted"/>
<accession>A0A918VYY5</accession>
<sequence>MPILLLILLAILIAQVGFWDAFVAVLGAAGMIILFVIILIAALGIAGFLAVRRMGRR</sequence>
<dbReference type="AlphaFoldDB" id="A0A918VYY5"/>
<feature type="transmembrane region" description="Helical" evidence="1">
    <location>
        <begin position="28"/>
        <end position="51"/>
    </location>
</feature>
<dbReference type="Proteomes" id="UP000646579">
    <property type="component" value="Unassembled WGS sequence"/>
</dbReference>
<protein>
    <submittedName>
        <fullName evidence="2">Uncharacterized protein</fullName>
    </submittedName>
</protein>
<gene>
    <name evidence="2" type="ORF">GCM10007989_35160</name>
</gene>
<name>A0A918VYY5_9HYPH</name>
<evidence type="ECO:0000313" key="3">
    <source>
        <dbReference type="Proteomes" id="UP000646579"/>
    </source>
</evidence>
<keyword evidence="1" id="KW-1133">Transmembrane helix</keyword>
<keyword evidence="1" id="KW-0812">Transmembrane</keyword>
<organism evidence="2 3">
    <name type="scientific">Devosia pacifica</name>
    <dbReference type="NCBI Taxonomy" id="1335967"/>
    <lineage>
        <taxon>Bacteria</taxon>
        <taxon>Pseudomonadati</taxon>
        <taxon>Pseudomonadota</taxon>
        <taxon>Alphaproteobacteria</taxon>
        <taxon>Hyphomicrobiales</taxon>
        <taxon>Devosiaceae</taxon>
        <taxon>Devosia</taxon>
    </lineage>
</organism>
<reference evidence="2" key="1">
    <citation type="journal article" date="2014" name="Int. J. Syst. Evol. Microbiol.">
        <title>Complete genome sequence of Corynebacterium casei LMG S-19264T (=DSM 44701T), isolated from a smear-ripened cheese.</title>
        <authorList>
            <consortium name="US DOE Joint Genome Institute (JGI-PGF)"/>
            <person name="Walter F."/>
            <person name="Albersmeier A."/>
            <person name="Kalinowski J."/>
            <person name="Ruckert C."/>
        </authorList>
    </citation>
    <scope>NUCLEOTIDE SEQUENCE</scope>
    <source>
        <strain evidence="2">KCTC 32437</strain>
    </source>
</reference>
<evidence type="ECO:0000313" key="2">
    <source>
        <dbReference type="EMBL" id="GHA36068.1"/>
    </source>
</evidence>
<reference evidence="2" key="2">
    <citation type="submission" date="2020-09" db="EMBL/GenBank/DDBJ databases">
        <authorList>
            <person name="Sun Q."/>
            <person name="Kim S."/>
        </authorList>
    </citation>
    <scope>NUCLEOTIDE SEQUENCE</scope>
    <source>
        <strain evidence="2">KCTC 32437</strain>
    </source>
</reference>
<evidence type="ECO:0000256" key="1">
    <source>
        <dbReference type="SAM" id="Phobius"/>
    </source>
</evidence>